<reference evidence="1 2" key="2">
    <citation type="submission" date="2018-03" db="EMBL/GenBank/DDBJ databases">
        <title>The ancient ancestry and fast evolution of plastids.</title>
        <authorList>
            <person name="Moore K.R."/>
            <person name="Magnabosco C."/>
            <person name="Momper L."/>
            <person name="Gold D.A."/>
            <person name="Bosak T."/>
            <person name="Fournier G.P."/>
        </authorList>
    </citation>
    <scope>NUCLEOTIDE SEQUENCE [LARGE SCALE GENOMIC DNA]</scope>
    <source>
        <strain evidence="1 2">CCAP 1448/3</strain>
    </source>
</reference>
<accession>A0A2T1BY45</accession>
<keyword evidence="2" id="KW-1185">Reference proteome</keyword>
<evidence type="ECO:0000313" key="2">
    <source>
        <dbReference type="Proteomes" id="UP000238762"/>
    </source>
</evidence>
<sequence length="153" mass="16868">MIAPDFSQKRYHIGRAAASTEQAYELFTDETLKADDEAFLLKIRDTVRAAVDLTKFTTIVERMRSAKEQKIEGNPVKAVEIASKTLGLSQKESGSVLNHLIQGGDLSAYGILNAITRTSQDLPDYDRATDLERVGSEVLALPASRWREIALAS</sequence>
<dbReference type="EMBL" id="PVWJ01000154">
    <property type="protein sequence ID" value="PSB00847.1"/>
    <property type="molecule type" value="Genomic_DNA"/>
</dbReference>
<reference evidence="1 2" key="1">
    <citation type="submission" date="2018-02" db="EMBL/GenBank/DDBJ databases">
        <authorList>
            <person name="Cohen D.B."/>
            <person name="Kent A.D."/>
        </authorList>
    </citation>
    <scope>NUCLEOTIDE SEQUENCE [LARGE SCALE GENOMIC DNA]</scope>
    <source>
        <strain evidence="1 2">CCAP 1448/3</strain>
    </source>
</reference>
<proteinExistence type="predicted"/>
<gene>
    <name evidence="1" type="ORF">C7B64_21345</name>
</gene>
<protein>
    <submittedName>
        <fullName evidence="1">Uncharacterized protein</fullName>
    </submittedName>
</protein>
<dbReference type="Proteomes" id="UP000238762">
    <property type="component" value="Unassembled WGS sequence"/>
</dbReference>
<name>A0A2T1BY45_9CYAN</name>
<organism evidence="1 2">
    <name type="scientific">Merismopedia glauca CCAP 1448/3</name>
    <dbReference type="NCBI Taxonomy" id="1296344"/>
    <lineage>
        <taxon>Bacteria</taxon>
        <taxon>Bacillati</taxon>
        <taxon>Cyanobacteriota</taxon>
        <taxon>Cyanophyceae</taxon>
        <taxon>Synechococcales</taxon>
        <taxon>Merismopediaceae</taxon>
        <taxon>Merismopedia</taxon>
    </lineage>
</organism>
<comment type="caution">
    <text evidence="1">The sequence shown here is derived from an EMBL/GenBank/DDBJ whole genome shotgun (WGS) entry which is preliminary data.</text>
</comment>
<evidence type="ECO:0000313" key="1">
    <source>
        <dbReference type="EMBL" id="PSB00847.1"/>
    </source>
</evidence>
<dbReference type="AlphaFoldDB" id="A0A2T1BY45"/>